<evidence type="ECO:0000256" key="3">
    <source>
        <dbReference type="ARBA" id="ARBA00022553"/>
    </source>
</evidence>
<evidence type="ECO:0000256" key="2">
    <source>
        <dbReference type="ARBA" id="ARBA00022490"/>
    </source>
</evidence>
<keyword evidence="7 17" id="KW-1133">Transmembrane helix</keyword>
<evidence type="ECO:0000256" key="5">
    <source>
        <dbReference type="ARBA" id="ARBA00022824"/>
    </source>
</evidence>
<gene>
    <name evidence="19" type="ORF">RJ639_022561</name>
</gene>
<feature type="domain" description="SUN" evidence="18">
    <location>
        <begin position="290"/>
        <end position="456"/>
    </location>
</feature>
<comment type="subcellular location">
    <subcellularLocation>
        <location evidence="14">Cytoplasm</location>
        <location evidence="14">Cytoskeleton</location>
        <location evidence="14">Phragmoplast</location>
    </subcellularLocation>
    <subcellularLocation>
        <location evidence="1">Endoplasmic reticulum membrane</location>
        <topology evidence="1">Single-pass type II membrane protein</topology>
    </subcellularLocation>
    <subcellularLocation>
        <location evidence="13">Nucleus inner membrane</location>
        <topology evidence="13">Single-pass type II membrane protein</topology>
    </subcellularLocation>
</comment>
<evidence type="ECO:0000256" key="6">
    <source>
        <dbReference type="ARBA" id="ARBA00022968"/>
    </source>
</evidence>
<sequence length="466" mass="50870">MSTSTVSITANPATARRRPVVAGEKKSGLDLLAREELAASPGGDGEDRAGGEIAGIGKDLGHSMRGETLIERSRDYVQVKKTPAPNSTTRRTTKKGSSSSKPEKPRWQTVLSVFTKNLLLLLVLLGLVQMIRRLALTSAPSRPSSFTGIADFEGRVAEIEAFVKTTTKMLQVQVEVVDRKIESEIAGLRGEVGKKIEGKGAELESELHKLDIRAESLEKSLSELSATEWLAKDDFKGFLDIFKKAKGYDDDAGDLKLDEVRAFAKEIVEREIEKHAADGLGKVDYALASGGAMVLKHSEPYIAGKASSWFYGPNRIMVHGTAEKMLSPSFGEPGQCFPLKGSSGFVDIKLRTAIIPEAITLEHVAKSVAYDRSSAPKDCRVSGWLRRLGDLVVDTEKMFLLTEFTYDLEKSNAQTFNVLDSAGSGAVDTIRLDFTSNHGSPSHTCIYRLRVHGYEPNSVQTMEMQS</sequence>
<dbReference type="GO" id="GO:0005637">
    <property type="term" value="C:nuclear inner membrane"/>
    <property type="evidence" value="ECO:0007669"/>
    <property type="project" value="UniProtKB-SubCell"/>
</dbReference>
<name>A0AA89AHF6_9ASTE</name>
<evidence type="ECO:0000256" key="7">
    <source>
        <dbReference type="ARBA" id="ARBA00022989"/>
    </source>
</evidence>
<evidence type="ECO:0000256" key="1">
    <source>
        <dbReference type="ARBA" id="ARBA00004648"/>
    </source>
</evidence>
<keyword evidence="10 17" id="KW-0472">Membrane</keyword>
<dbReference type="GO" id="GO:0070197">
    <property type="term" value="P:meiotic attachment of telomere to nuclear envelope"/>
    <property type="evidence" value="ECO:0007669"/>
    <property type="project" value="UniProtKB-ARBA"/>
</dbReference>
<keyword evidence="3" id="KW-0597">Phosphoprotein</keyword>
<dbReference type="PROSITE" id="PS51469">
    <property type="entry name" value="SUN"/>
    <property type="match status" value="1"/>
</dbReference>
<evidence type="ECO:0000256" key="15">
    <source>
        <dbReference type="SAM" id="Coils"/>
    </source>
</evidence>
<dbReference type="PANTHER" id="PTHR12911:SF8">
    <property type="entry name" value="KLAROID PROTEIN-RELATED"/>
    <property type="match status" value="1"/>
</dbReference>
<feature type="compositionally biased region" description="Basic and acidic residues" evidence="16">
    <location>
        <begin position="59"/>
        <end position="78"/>
    </location>
</feature>
<organism evidence="19 20">
    <name type="scientific">Escallonia herrerae</name>
    <dbReference type="NCBI Taxonomy" id="1293975"/>
    <lineage>
        <taxon>Eukaryota</taxon>
        <taxon>Viridiplantae</taxon>
        <taxon>Streptophyta</taxon>
        <taxon>Embryophyta</taxon>
        <taxon>Tracheophyta</taxon>
        <taxon>Spermatophyta</taxon>
        <taxon>Magnoliopsida</taxon>
        <taxon>eudicotyledons</taxon>
        <taxon>Gunneridae</taxon>
        <taxon>Pentapetalae</taxon>
        <taxon>asterids</taxon>
        <taxon>campanulids</taxon>
        <taxon>Escalloniales</taxon>
        <taxon>Escalloniaceae</taxon>
        <taxon>Escallonia</taxon>
    </lineage>
</organism>
<dbReference type="GO" id="GO:0051260">
    <property type="term" value="P:protein homooligomerization"/>
    <property type="evidence" value="ECO:0007669"/>
    <property type="project" value="UniProtKB-ARBA"/>
</dbReference>
<dbReference type="GO" id="GO:0090435">
    <property type="term" value="P:protein localization to nuclear envelope"/>
    <property type="evidence" value="ECO:0007669"/>
    <property type="project" value="UniProtKB-ARBA"/>
</dbReference>
<dbReference type="GO" id="GO:0043495">
    <property type="term" value="F:protein-membrane adaptor activity"/>
    <property type="evidence" value="ECO:0007669"/>
    <property type="project" value="UniProtKB-ARBA"/>
</dbReference>
<evidence type="ECO:0000256" key="13">
    <source>
        <dbReference type="ARBA" id="ARBA00037816"/>
    </source>
</evidence>
<keyword evidence="9 15" id="KW-0175">Coiled coil</keyword>
<feature type="compositionally biased region" description="Polar residues" evidence="16">
    <location>
        <begin position="1"/>
        <end position="12"/>
    </location>
</feature>
<dbReference type="Proteomes" id="UP001188597">
    <property type="component" value="Unassembled WGS sequence"/>
</dbReference>
<feature type="compositionally biased region" description="Basic and acidic residues" evidence="16">
    <location>
        <begin position="23"/>
        <end position="37"/>
    </location>
</feature>
<dbReference type="Pfam" id="PF07738">
    <property type="entry name" value="Sad1_UNC"/>
    <property type="match status" value="1"/>
</dbReference>
<protein>
    <recommendedName>
        <fullName evidence="18">SUN domain-containing protein</fullName>
    </recommendedName>
</protein>
<evidence type="ECO:0000256" key="4">
    <source>
        <dbReference type="ARBA" id="ARBA00022692"/>
    </source>
</evidence>
<keyword evidence="6" id="KW-0735">Signal-anchor</keyword>
<dbReference type="InterPro" id="IPR045119">
    <property type="entry name" value="SUN1-5"/>
</dbReference>
<dbReference type="FunFam" id="2.60.120.260:FF:000096">
    <property type="entry name" value="SUN domain protein1"/>
    <property type="match status" value="1"/>
</dbReference>
<dbReference type="EMBL" id="JAVXUP010002623">
    <property type="protein sequence ID" value="KAK3002267.1"/>
    <property type="molecule type" value="Genomic_DNA"/>
</dbReference>
<accession>A0AA89AHF6</accession>
<evidence type="ECO:0000256" key="10">
    <source>
        <dbReference type="ARBA" id="ARBA00023136"/>
    </source>
</evidence>
<dbReference type="PANTHER" id="PTHR12911">
    <property type="entry name" value="SAD1/UNC-84-LIKE PROTEIN-RELATED"/>
    <property type="match status" value="1"/>
</dbReference>
<evidence type="ECO:0000256" key="11">
    <source>
        <dbReference type="ARBA" id="ARBA00023212"/>
    </source>
</evidence>
<dbReference type="GO" id="GO:0006997">
    <property type="term" value="P:nucleus organization"/>
    <property type="evidence" value="ECO:0007669"/>
    <property type="project" value="UniProtKB-ARBA"/>
</dbReference>
<keyword evidence="20" id="KW-1185">Reference proteome</keyword>
<dbReference type="GO" id="GO:0005789">
    <property type="term" value="C:endoplasmic reticulum membrane"/>
    <property type="evidence" value="ECO:0007669"/>
    <property type="project" value="UniProtKB-SubCell"/>
</dbReference>
<evidence type="ECO:0000256" key="17">
    <source>
        <dbReference type="SAM" id="Phobius"/>
    </source>
</evidence>
<comment type="caution">
    <text evidence="19">The sequence shown here is derived from an EMBL/GenBank/DDBJ whole genome shotgun (WGS) entry which is preliminary data.</text>
</comment>
<keyword evidence="8" id="KW-0007">Acetylation</keyword>
<evidence type="ECO:0000256" key="9">
    <source>
        <dbReference type="ARBA" id="ARBA00023054"/>
    </source>
</evidence>
<proteinExistence type="predicted"/>
<evidence type="ECO:0000256" key="8">
    <source>
        <dbReference type="ARBA" id="ARBA00022990"/>
    </source>
</evidence>
<keyword evidence="12" id="KW-0539">Nucleus</keyword>
<dbReference type="Gene3D" id="2.60.120.260">
    <property type="entry name" value="Galactose-binding domain-like"/>
    <property type="match status" value="1"/>
</dbReference>
<keyword evidence="4 17" id="KW-0812">Transmembrane</keyword>
<dbReference type="AlphaFoldDB" id="A0AA89AHF6"/>
<evidence type="ECO:0000256" key="14">
    <source>
        <dbReference type="ARBA" id="ARBA00060413"/>
    </source>
</evidence>
<evidence type="ECO:0000259" key="18">
    <source>
        <dbReference type="PROSITE" id="PS51469"/>
    </source>
</evidence>
<dbReference type="GO" id="GO:0009524">
    <property type="term" value="C:phragmoplast"/>
    <property type="evidence" value="ECO:0007669"/>
    <property type="project" value="UniProtKB-SubCell"/>
</dbReference>
<keyword evidence="2" id="KW-0963">Cytoplasm</keyword>
<feature type="region of interest" description="Disordered" evidence="16">
    <location>
        <begin position="1"/>
        <end position="105"/>
    </location>
</feature>
<feature type="compositionally biased region" description="Low complexity" evidence="16">
    <location>
        <begin position="87"/>
        <end position="100"/>
    </location>
</feature>
<feature type="coiled-coil region" evidence="15">
    <location>
        <begin position="200"/>
        <end position="227"/>
    </location>
</feature>
<reference evidence="19" key="1">
    <citation type="submission" date="2022-12" db="EMBL/GenBank/DDBJ databases">
        <title>Draft genome assemblies for two species of Escallonia (Escalloniales).</title>
        <authorList>
            <person name="Chanderbali A."/>
            <person name="Dervinis C."/>
            <person name="Anghel I."/>
            <person name="Soltis D."/>
            <person name="Soltis P."/>
            <person name="Zapata F."/>
        </authorList>
    </citation>
    <scope>NUCLEOTIDE SEQUENCE</scope>
    <source>
        <strain evidence="19">UCBG64.0493</strain>
        <tissue evidence="19">Leaf</tissue>
    </source>
</reference>
<evidence type="ECO:0000313" key="19">
    <source>
        <dbReference type="EMBL" id="KAK3002267.1"/>
    </source>
</evidence>
<evidence type="ECO:0000256" key="16">
    <source>
        <dbReference type="SAM" id="MobiDB-lite"/>
    </source>
</evidence>
<evidence type="ECO:0000313" key="20">
    <source>
        <dbReference type="Proteomes" id="UP001188597"/>
    </source>
</evidence>
<evidence type="ECO:0000256" key="12">
    <source>
        <dbReference type="ARBA" id="ARBA00023242"/>
    </source>
</evidence>
<dbReference type="GO" id="GO:0051291">
    <property type="term" value="P:protein heterooligomerization"/>
    <property type="evidence" value="ECO:0007669"/>
    <property type="project" value="UniProtKB-ARBA"/>
</dbReference>
<feature type="transmembrane region" description="Helical" evidence="17">
    <location>
        <begin position="110"/>
        <end position="131"/>
    </location>
</feature>
<keyword evidence="11" id="KW-0206">Cytoskeleton</keyword>
<keyword evidence="5" id="KW-0256">Endoplasmic reticulum</keyword>
<dbReference type="InterPro" id="IPR012919">
    <property type="entry name" value="SUN_dom"/>
</dbReference>